<name>A0A9W7C6U0_9STRA</name>
<dbReference type="Gene3D" id="3.50.70.10">
    <property type="match status" value="1"/>
</dbReference>
<dbReference type="InterPro" id="IPR016088">
    <property type="entry name" value="Chalcone_isomerase_3-sand"/>
</dbReference>
<feature type="region of interest" description="Disordered" evidence="1">
    <location>
        <begin position="665"/>
        <end position="684"/>
    </location>
</feature>
<dbReference type="AlphaFoldDB" id="A0A9W7C6U0"/>
<protein>
    <submittedName>
        <fullName evidence="3">Uncharacterized protein</fullName>
    </submittedName>
</protein>
<evidence type="ECO:0000256" key="2">
    <source>
        <dbReference type="SAM" id="SignalP"/>
    </source>
</evidence>
<reference evidence="4" key="1">
    <citation type="journal article" date="2023" name="Commun. Biol.">
        <title>Genome analysis of Parmales, the sister group of diatoms, reveals the evolutionary specialization of diatoms from phago-mixotrophs to photoautotrophs.</title>
        <authorList>
            <person name="Ban H."/>
            <person name="Sato S."/>
            <person name="Yoshikawa S."/>
            <person name="Yamada K."/>
            <person name="Nakamura Y."/>
            <person name="Ichinomiya M."/>
            <person name="Sato N."/>
            <person name="Blanc-Mathieu R."/>
            <person name="Endo H."/>
            <person name="Kuwata A."/>
            <person name="Ogata H."/>
        </authorList>
    </citation>
    <scope>NUCLEOTIDE SEQUENCE [LARGE SCALE GENOMIC DNA]</scope>
    <source>
        <strain evidence="4">NIES 3700</strain>
    </source>
</reference>
<dbReference type="GO" id="GO:0016872">
    <property type="term" value="F:intramolecular lyase activity"/>
    <property type="evidence" value="ECO:0007669"/>
    <property type="project" value="InterPro"/>
</dbReference>
<dbReference type="Proteomes" id="UP001165122">
    <property type="component" value="Unassembled WGS sequence"/>
</dbReference>
<proteinExistence type="predicted"/>
<dbReference type="SUPFAM" id="SSF54626">
    <property type="entry name" value="Chalcone isomerase"/>
    <property type="match status" value="1"/>
</dbReference>
<evidence type="ECO:0000313" key="3">
    <source>
        <dbReference type="EMBL" id="GMI04337.1"/>
    </source>
</evidence>
<feature type="signal peptide" evidence="2">
    <location>
        <begin position="1"/>
        <end position="27"/>
    </location>
</feature>
<gene>
    <name evidence="3" type="ORF">TrLO_g10865</name>
</gene>
<feature type="region of interest" description="Disordered" evidence="1">
    <location>
        <begin position="268"/>
        <end position="294"/>
    </location>
</feature>
<dbReference type="OrthoDB" id="18193at2759"/>
<dbReference type="InterPro" id="IPR036298">
    <property type="entry name" value="Chalcone_isomerase_sf"/>
</dbReference>
<evidence type="ECO:0000256" key="1">
    <source>
        <dbReference type="SAM" id="MobiDB-lite"/>
    </source>
</evidence>
<feature type="compositionally biased region" description="Low complexity" evidence="1">
    <location>
        <begin position="130"/>
        <end position="139"/>
    </location>
</feature>
<comment type="caution">
    <text evidence="3">The sequence shown here is derived from an EMBL/GenBank/DDBJ whole genome shotgun (WGS) entry which is preliminary data.</text>
</comment>
<sequence length="775" mass="86603">MVLRPSSTRSSRLFILLLHIFSPLTSRLSLLTSSNPLPFPSSPTILNHQIYWLQSPTGLCLSEEGWGECTLESLWRTEWGEEGGEEGKQYGADDMFRGNPEEYKGLKSLGRMWRIKKYDANAPTEPPPDSSTTPTTSTTNPIKYLFKTLNKSLYKLPLPSHHKTKNQCLVLSPNGSTDLGQCFRAGWSRRKGEMWYEGDERGRRGMMCVEEGGECVGISFIPFKVAPQSQSMHAMSGTDNPNFSSTSLSSSSTLSKLTSTINRTHEKVHTPTSLLSGPAHHFPPITPSKKDPFKSNMITKNIEKNTDKIRVNVDIPVNPYTTSTGIWVDPITNLEYPNSRNGEILVGVGQYFRTVFNIKVYGVALYVDEDGVLVDSRMKEFGGVGVEELRGREGFFKCLRSMSCEEEEVNSNNNGFGRTIMLKLNMQLSTDTMRSSLEADWELLSAEHKRKMTESSFRPRPAGKKVLGDLREGKSMCTCGQIAPEQFEKADRECCARGTELSFGWKGDEVTVRLNGEFVDSFNDPSMAAGIFYEYMRSDDPISPDARSHFPDGFPSLLAPLAQFAGETPKFITSKATMGEVKNSRTEQVKVLVANLGERMGGVREVTQQGLKNAMFHIQRPKATLSTVVNSIQANAEEAVGVARGNFEKIVTDVERLVFKKITQIDETPPEATPEEEENNVENNENNSTVVYAVHLYLILLLMVSLPMTTRGGEQVILRRPSRRRRTTPVLLQSPHNLSIIEEGVELRRGRGLSIADEEEANPVPKMRKSLSYYL</sequence>
<feature type="region of interest" description="Disordered" evidence="1">
    <location>
        <begin position="119"/>
        <end position="139"/>
    </location>
</feature>
<feature type="chain" id="PRO_5040847110" evidence="2">
    <location>
        <begin position="28"/>
        <end position="775"/>
    </location>
</feature>
<evidence type="ECO:0000313" key="4">
    <source>
        <dbReference type="Proteomes" id="UP001165122"/>
    </source>
</evidence>
<dbReference type="InterPro" id="IPR016089">
    <property type="entry name" value="Chalcone_isomerase_bundle_sf"/>
</dbReference>
<organism evidence="3 4">
    <name type="scientific">Triparma laevis f. longispina</name>
    <dbReference type="NCBI Taxonomy" id="1714387"/>
    <lineage>
        <taxon>Eukaryota</taxon>
        <taxon>Sar</taxon>
        <taxon>Stramenopiles</taxon>
        <taxon>Ochrophyta</taxon>
        <taxon>Bolidophyceae</taxon>
        <taxon>Parmales</taxon>
        <taxon>Triparmaceae</taxon>
        <taxon>Triparma</taxon>
    </lineage>
</organism>
<dbReference type="EMBL" id="BRXW01000072">
    <property type="protein sequence ID" value="GMI04337.1"/>
    <property type="molecule type" value="Genomic_DNA"/>
</dbReference>
<dbReference type="Gene3D" id="1.10.890.20">
    <property type="match status" value="1"/>
</dbReference>
<accession>A0A9W7C6U0</accession>
<keyword evidence="4" id="KW-1185">Reference proteome</keyword>
<keyword evidence="2" id="KW-0732">Signal</keyword>